<evidence type="ECO:0000256" key="3">
    <source>
        <dbReference type="ARBA" id="ARBA00004729"/>
    </source>
</evidence>
<evidence type="ECO:0000259" key="11">
    <source>
        <dbReference type="Pfam" id="PF00694"/>
    </source>
</evidence>
<evidence type="ECO:0000256" key="7">
    <source>
        <dbReference type="ARBA" id="ARBA00022605"/>
    </source>
</evidence>
<dbReference type="NCBIfam" id="TIGR00171">
    <property type="entry name" value="leuD"/>
    <property type="match status" value="1"/>
</dbReference>
<dbReference type="AlphaFoldDB" id="A0A0D5Y2Q6"/>
<reference evidence="12 13" key="1">
    <citation type="journal article" date="2015" name="Mol. Plant Microbe Interact.">
        <title>Comparative Genomic Analysis of Pseudomonas chlororaphis PCL1606 Reveals New Insight into Antifungal Compounds Involved in Biocontrol.</title>
        <authorList>
            <person name="Calderon C.E."/>
            <person name="Ramos C."/>
            <person name="de Vicente A."/>
            <person name="Cazorla F.M."/>
        </authorList>
    </citation>
    <scope>NUCLEOTIDE SEQUENCE [LARGE SCALE GENOMIC DNA]</scope>
    <source>
        <strain evidence="12 13">PCL1606</strain>
    </source>
</reference>
<accession>A0A0D5Y2Q6</accession>
<protein>
    <recommendedName>
        <fullName evidence="10">3-isopropylmalate dehydratase small subunit</fullName>
        <ecNumber evidence="10">4.2.1.33</ecNumber>
    </recommendedName>
    <alternativeName>
        <fullName evidence="10">Alpha-IPM isomerase</fullName>
        <shortName evidence="10">IPMI</shortName>
    </alternativeName>
    <alternativeName>
        <fullName evidence="10">Isopropylmalate isomerase</fullName>
    </alternativeName>
</protein>
<dbReference type="SUPFAM" id="SSF52016">
    <property type="entry name" value="LeuD/IlvD-like"/>
    <property type="match status" value="1"/>
</dbReference>
<dbReference type="EMBL" id="CP011110">
    <property type="protein sequence ID" value="AKA25254.1"/>
    <property type="molecule type" value="Genomic_DNA"/>
</dbReference>
<dbReference type="GO" id="GO:0009316">
    <property type="term" value="C:3-isopropylmalate dehydratase complex"/>
    <property type="evidence" value="ECO:0007669"/>
    <property type="project" value="InterPro"/>
</dbReference>
<dbReference type="InterPro" id="IPR033940">
    <property type="entry name" value="IPMI_Swivel"/>
</dbReference>
<evidence type="ECO:0000256" key="6">
    <source>
        <dbReference type="ARBA" id="ARBA00022430"/>
    </source>
</evidence>
<evidence type="ECO:0000313" key="13">
    <source>
        <dbReference type="Proteomes" id="UP000032748"/>
    </source>
</evidence>
<dbReference type="PANTHER" id="PTHR43345:SF5">
    <property type="entry name" value="3-ISOPROPYLMALATE DEHYDRATASE SMALL SUBUNIT"/>
    <property type="match status" value="1"/>
</dbReference>
<evidence type="ECO:0000256" key="4">
    <source>
        <dbReference type="ARBA" id="ARBA00009845"/>
    </source>
</evidence>
<dbReference type="RefSeq" id="WP_045884113.1">
    <property type="nucleotide sequence ID" value="NZ_CP011110.1"/>
</dbReference>
<dbReference type="KEGG" id="pcz:PCL1606_38030"/>
<evidence type="ECO:0000256" key="10">
    <source>
        <dbReference type="HAMAP-Rule" id="MF_01031"/>
    </source>
</evidence>
<comment type="similarity">
    <text evidence="4 10">Belongs to the LeuD family. LeuD type 1 subfamily.</text>
</comment>
<dbReference type="PATRIC" id="fig|587753.10.peg.3791"/>
<keyword evidence="9 10" id="KW-0100">Branched-chain amino acid biosynthesis</keyword>
<comment type="function">
    <text evidence="2 10">Catalyzes the isomerization between 2-isopropylmalate and 3-isopropylmalate, via the formation of 2-isopropylmaleate.</text>
</comment>
<dbReference type="Proteomes" id="UP000032748">
    <property type="component" value="Chromosome"/>
</dbReference>
<dbReference type="Gene3D" id="3.20.19.10">
    <property type="entry name" value="Aconitase, domain 4"/>
    <property type="match status" value="1"/>
</dbReference>
<dbReference type="EC" id="4.2.1.33" evidence="10"/>
<dbReference type="Pfam" id="PF00694">
    <property type="entry name" value="Aconitase_C"/>
    <property type="match status" value="1"/>
</dbReference>
<comment type="subunit">
    <text evidence="5 10">Heterodimer of LeuC and LeuD.</text>
</comment>
<evidence type="ECO:0000256" key="5">
    <source>
        <dbReference type="ARBA" id="ARBA00011271"/>
    </source>
</evidence>
<name>A0A0D5Y2Q6_9PSED</name>
<gene>
    <name evidence="10" type="primary">leuD</name>
    <name evidence="12" type="ORF">PCL1606_38030</name>
</gene>
<evidence type="ECO:0000256" key="9">
    <source>
        <dbReference type="ARBA" id="ARBA00023304"/>
    </source>
</evidence>
<dbReference type="OrthoDB" id="9777465at2"/>
<evidence type="ECO:0000256" key="8">
    <source>
        <dbReference type="ARBA" id="ARBA00023239"/>
    </source>
</evidence>
<dbReference type="InterPro" id="IPR000573">
    <property type="entry name" value="AconitaseA/IPMdHydase_ssu_swvl"/>
</dbReference>
<keyword evidence="7 10" id="KW-0028">Amino-acid biosynthesis</keyword>
<dbReference type="UniPathway" id="UPA00048">
    <property type="reaction ID" value="UER00071"/>
</dbReference>
<comment type="pathway">
    <text evidence="3 10">Amino-acid biosynthesis; L-leucine biosynthesis; L-leucine from 3-methyl-2-oxobutanoate: step 2/4.</text>
</comment>
<dbReference type="PANTHER" id="PTHR43345">
    <property type="entry name" value="3-ISOPROPYLMALATE DEHYDRATASE SMALL SUBUNIT 2-RELATED-RELATED"/>
    <property type="match status" value="1"/>
</dbReference>
<dbReference type="InterPro" id="IPR015928">
    <property type="entry name" value="Aconitase/3IPM_dehydase_swvl"/>
</dbReference>
<evidence type="ECO:0000256" key="1">
    <source>
        <dbReference type="ARBA" id="ARBA00000491"/>
    </source>
</evidence>
<evidence type="ECO:0000313" key="12">
    <source>
        <dbReference type="EMBL" id="AKA25254.1"/>
    </source>
</evidence>
<sequence length="213" mass="23819">MQPFISVFSHVVALDRRDVDTDAILPKQYMAMVSRQGFGRYLFDNWRYLKEGKPGDEPADREPNPAFVLNAPAAQGARILLCRANFGCGSSREHAVWALADWGIRALVAPSFAEIFYNNCCKNGVLPIVLGGEVIDALFAKTQMAPVSLSIDLPSQTLTEADGSEHCFTISPTQKQLLLCGLDEVAHTLANYREQIMGFERERFAREPWLVRR</sequence>
<dbReference type="InterPro" id="IPR050075">
    <property type="entry name" value="LeuD"/>
</dbReference>
<proteinExistence type="inferred from homology"/>
<keyword evidence="6 10" id="KW-0432">Leucine biosynthesis</keyword>
<keyword evidence="8 10" id="KW-0456">Lyase</keyword>
<dbReference type="InterPro" id="IPR004431">
    <property type="entry name" value="3-IsopropMal_deHydase_ssu"/>
</dbReference>
<dbReference type="GO" id="GO:0009098">
    <property type="term" value="P:L-leucine biosynthetic process"/>
    <property type="evidence" value="ECO:0007669"/>
    <property type="project" value="UniProtKB-UniRule"/>
</dbReference>
<comment type="catalytic activity">
    <reaction evidence="1 10">
        <text>(2R,3S)-3-isopropylmalate = (2S)-2-isopropylmalate</text>
        <dbReference type="Rhea" id="RHEA:32287"/>
        <dbReference type="ChEBI" id="CHEBI:1178"/>
        <dbReference type="ChEBI" id="CHEBI:35121"/>
        <dbReference type="EC" id="4.2.1.33"/>
    </reaction>
</comment>
<dbReference type="GO" id="GO:0003861">
    <property type="term" value="F:3-isopropylmalate dehydratase activity"/>
    <property type="evidence" value="ECO:0007669"/>
    <property type="project" value="UniProtKB-UniRule"/>
</dbReference>
<dbReference type="HAMAP" id="MF_01031">
    <property type="entry name" value="LeuD_type1"/>
    <property type="match status" value="1"/>
</dbReference>
<feature type="domain" description="Aconitase A/isopropylmalate dehydratase small subunit swivel" evidence="11">
    <location>
        <begin position="2"/>
        <end position="130"/>
    </location>
</feature>
<dbReference type="CDD" id="cd01577">
    <property type="entry name" value="IPMI_Swivel"/>
    <property type="match status" value="1"/>
</dbReference>
<dbReference type="NCBIfam" id="NF002458">
    <property type="entry name" value="PRK01641.1"/>
    <property type="match status" value="1"/>
</dbReference>
<organism evidence="12 13">
    <name type="scientific">Pseudomonas chlororaphis</name>
    <dbReference type="NCBI Taxonomy" id="587753"/>
    <lineage>
        <taxon>Bacteria</taxon>
        <taxon>Pseudomonadati</taxon>
        <taxon>Pseudomonadota</taxon>
        <taxon>Gammaproteobacteria</taxon>
        <taxon>Pseudomonadales</taxon>
        <taxon>Pseudomonadaceae</taxon>
        <taxon>Pseudomonas</taxon>
    </lineage>
</organism>
<evidence type="ECO:0000256" key="2">
    <source>
        <dbReference type="ARBA" id="ARBA00002695"/>
    </source>
</evidence>